<dbReference type="InterPro" id="IPR004389">
    <property type="entry name" value="Ribosomal_uL18_bac-type"/>
</dbReference>
<dbReference type="EMBL" id="KR336545">
    <property type="protein sequence ID" value="ALF62990.1"/>
    <property type="molecule type" value="Genomic_DNA"/>
</dbReference>
<dbReference type="InterPro" id="IPR057268">
    <property type="entry name" value="Ribosomal_L18"/>
</dbReference>
<keyword evidence="3" id="KW-0694">RNA-binding</keyword>
<proteinExistence type="inferred from homology"/>
<organism evidence="7">
    <name type="scientific">Costaria costata</name>
    <name type="common">Five-ribbed kelp</name>
    <name type="synonym">Laminaria costata</name>
    <dbReference type="NCBI Taxonomy" id="2872"/>
    <lineage>
        <taxon>Eukaryota</taxon>
        <taxon>Sar</taxon>
        <taxon>Stramenopiles</taxon>
        <taxon>Ochrophyta</taxon>
        <taxon>PX clade</taxon>
        <taxon>Phaeophyceae</taxon>
        <taxon>Laminariales</taxon>
        <taxon>Costaria</taxon>
    </lineage>
</organism>
<evidence type="ECO:0000256" key="4">
    <source>
        <dbReference type="ARBA" id="ARBA00022980"/>
    </source>
</evidence>
<dbReference type="InterPro" id="IPR005484">
    <property type="entry name" value="Ribosomal_uL18_bac/plant/anim"/>
</dbReference>
<accession>A0A0S0GA75</accession>
<evidence type="ECO:0000256" key="2">
    <source>
        <dbReference type="ARBA" id="ARBA00022730"/>
    </source>
</evidence>
<keyword evidence="7" id="KW-0150">Chloroplast</keyword>
<dbReference type="GO" id="GO:0005840">
    <property type="term" value="C:ribosome"/>
    <property type="evidence" value="ECO:0007669"/>
    <property type="project" value="UniProtKB-KW"/>
</dbReference>
<dbReference type="PANTHER" id="PTHR12899:SF3">
    <property type="entry name" value="LARGE RIBOSOMAL SUBUNIT PROTEIN UL18M"/>
    <property type="match status" value="1"/>
</dbReference>
<dbReference type="GO" id="GO:0003735">
    <property type="term" value="F:structural constituent of ribosome"/>
    <property type="evidence" value="ECO:0007669"/>
    <property type="project" value="InterPro"/>
</dbReference>
<protein>
    <recommendedName>
        <fullName evidence="6">Large ribosomal subunit protein uL18c</fullName>
    </recommendedName>
</protein>
<evidence type="ECO:0000256" key="1">
    <source>
        <dbReference type="ARBA" id="ARBA00007116"/>
    </source>
</evidence>
<dbReference type="Gene3D" id="3.30.420.100">
    <property type="match status" value="1"/>
</dbReference>
<name>A0A0S0GA75_COSCS</name>
<evidence type="ECO:0000256" key="5">
    <source>
        <dbReference type="ARBA" id="ARBA00023274"/>
    </source>
</evidence>
<dbReference type="GeneID" id="26381195"/>
<dbReference type="PANTHER" id="PTHR12899">
    <property type="entry name" value="39S RIBOSOMAL PROTEIN L18, MITOCHONDRIAL"/>
    <property type="match status" value="1"/>
</dbReference>
<dbReference type="GO" id="GO:0006412">
    <property type="term" value="P:translation"/>
    <property type="evidence" value="ECO:0007669"/>
    <property type="project" value="InterPro"/>
</dbReference>
<dbReference type="GO" id="GO:0005737">
    <property type="term" value="C:cytoplasm"/>
    <property type="evidence" value="ECO:0007669"/>
    <property type="project" value="UniProtKB-ARBA"/>
</dbReference>
<dbReference type="NCBIfam" id="TIGR00060">
    <property type="entry name" value="L18_bact"/>
    <property type="match status" value="1"/>
</dbReference>
<keyword evidence="4 7" id="KW-0689">Ribosomal protein</keyword>
<evidence type="ECO:0000256" key="6">
    <source>
        <dbReference type="ARBA" id="ARBA00035303"/>
    </source>
</evidence>
<dbReference type="GO" id="GO:1990904">
    <property type="term" value="C:ribonucleoprotein complex"/>
    <property type="evidence" value="ECO:0007669"/>
    <property type="project" value="UniProtKB-KW"/>
</dbReference>
<comment type="similarity">
    <text evidence="1">Belongs to the universal ribosomal protein uL18 family.</text>
</comment>
<evidence type="ECO:0000313" key="8">
    <source>
        <dbReference type="EMBL" id="QWK43865.1"/>
    </source>
</evidence>
<dbReference type="EMBL" id="MZ156042">
    <property type="protein sequence ID" value="QWK43865.1"/>
    <property type="molecule type" value="Genomic_DNA"/>
</dbReference>
<dbReference type="HAMAP" id="MF_01337_B">
    <property type="entry name" value="Ribosomal_uL18_B"/>
    <property type="match status" value="1"/>
</dbReference>
<dbReference type="GO" id="GO:0008097">
    <property type="term" value="F:5S rRNA binding"/>
    <property type="evidence" value="ECO:0007669"/>
    <property type="project" value="TreeGrafter"/>
</dbReference>
<dbReference type="CDD" id="cd00432">
    <property type="entry name" value="Ribosomal_L18_L5e"/>
    <property type="match status" value="1"/>
</dbReference>
<evidence type="ECO:0000256" key="3">
    <source>
        <dbReference type="ARBA" id="ARBA00022884"/>
    </source>
</evidence>
<keyword evidence="5" id="KW-0687">Ribonucleoprotein</keyword>
<geneLocation type="plastid" evidence="7"/>
<keyword evidence="2" id="KW-0699">rRNA-binding</keyword>
<keyword evidence="7" id="KW-0934">Plastid</keyword>
<reference evidence="8" key="2">
    <citation type="journal article" date="2021" name="Genome Biol. Evol.">
        <title>Genomic rearrangements and sequence evolution across brown algal organelles.</title>
        <authorList>
            <person name="Starko S."/>
            <person name="Bringloe T.T."/>
            <person name="Gomez M.S."/>
            <person name="Darby H."/>
            <person name="Graham S.W."/>
            <person name="Martone P.T."/>
        </authorList>
    </citation>
    <scope>NUCLEOTIDE SEQUENCE</scope>
</reference>
<gene>
    <name evidence="7" type="primary">rpl18</name>
    <name evidence="7" type="ORF">MOGBL122</name>
</gene>
<sequence length="109" mass="12207">MGKREKKIIKGNNLKPRLAVFRSNKHIYAQVIDDSCSKTIISCSTLESEVKAKCEKTSTKLASKIVGEIIGTRLLEENIKEIIFDRGKKSYHGRIKELAEGARLVGLSF</sequence>
<dbReference type="AlphaFoldDB" id="A0A0S0GA75"/>
<dbReference type="Pfam" id="PF00861">
    <property type="entry name" value="Ribosomal_L18p"/>
    <property type="match status" value="1"/>
</dbReference>
<reference evidence="7" key="1">
    <citation type="journal article" date="2015" name="PLoS ONE">
        <title>Complete Plastid Genome of the Brown Alga Costaria costata (Laminariales, Phaeophyceae).</title>
        <authorList>
            <person name="Zhang L."/>
            <person name="Wang X."/>
            <person name="Liu T."/>
            <person name="Wang H."/>
            <person name="Wang G."/>
            <person name="Chi S."/>
            <person name="Liu C."/>
        </authorList>
    </citation>
    <scope>NUCLEOTIDE SEQUENCE</scope>
</reference>
<evidence type="ECO:0000313" key="7">
    <source>
        <dbReference type="EMBL" id="ALF62990.1"/>
    </source>
</evidence>
<dbReference type="SUPFAM" id="SSF53137">
    <property type="entry name" value="Translational machinery components"/>
    <property type="match status" value="1"/>
</dbReference>
<dbReference type="RefSeq" id="YP_009182446.1">
    <property type="nucleotide sequence ID" value="NC_028502.1"/>
</dbReference>